<dbReference type="InterPro" id="IPR017827">
    <property type="entry name" value="HSQ_synthase_HpnC"/>
</dbReference>
<gene>
    <name evidence="1" type="ORF">SAMN06295970_102362</name>
</gene>
<evidence type="ECO:0000313" key="2">
    <source>
        <dbReference type="Proteomes" id="UP001158049"/>
    </source>
</evidence>
<dbReference type="InterPro" id="IPR008949">
    <property type="entry name" value="Isoprenoid_synthase_dom_sf"/>
</dbReference>
<dbReference type="EMBL" id="FXUL01000002">
    <property type="protein sequence ID" value="SMP49969.1"/>
    <property type="molecule type" value="Genomic_DNA"/>
</dbReference>
<reference evidence="1 2" key="1">
    <citation type="submission" date="2017-05" db="EMBL/GenBank/DDBJ databases">
        <authorList>
            <person name="Varghese N."/>
            <person name="Submissions S."/>
        </authorList>
    </citation>
    <scope>NUCLEOTIDE SEQUENCE [LARGE SCALE GENOMIC DNA]</scope>
    <source>
        <strain evidence="1 2">DSM 26001</strain>
    </source>
</reference>
<dbReference type="InterPro" id="IPR044843">
    <property type="entry name" value="Trans_IPPS_bact-type"/>
</dbReference>
<dbReference type="SFLD" id="SFLDG01212">
    <property type="entry name" value="Phytoene_synthase_like"/>
    <property type="match status" value="1"/>
</dbReference>
<comment type="caution">
    <text evidence="1">The sequence shown here is derived from an EMBL/GenBank/DDBJ whole genome shotgun (WGS) entry which is preliminary data.</text>
</comment>
<proteinExistence type="predicted"/>
<dbReference type="SUPFAM" id="SSF48576">
    <property type="entry name" value="Terpenoid synthases"/>
    <property type="match status" value="1"/>
</dbReference>
<dbReference type="SFLD" id="SFLDS00005">
    <property type="entry name" value="Isoprenoid_Synthase_Type_I"/>
    <property type="match status" value="1"/>
</dbReference>
<dbReference type="Gene3D" id="1.10.600.10">
    <property type="entry name" value="Farnesyl Diphosphate Synthase"/>
    <property type="match status" value="1"/>
</dbReference>
<sequence>MPVDHYENFPVASILLPRRLRPPVEAIYAFARSADDIADEGDASPAQRLASLQEYDAQLDVIAAGGAPQGPIFARLAQMVAACALPLQPMRDLLSAFRQDVVTVRYADFDLLLDYCRRSANPVGALMLHLYGVHDAASLKQSDAVCSALQLINFWQDVAVDWAKGRIYIPLEDLARFGVTETQIADGVVDGRWRALMQFEIDRARALMLSGAPLALRLPGRVGWELRLVIQGGLRILERIEQADHDVFRRRPSLGRADWLAMLGRAMRMRA</sequence>
<dbReference type="SFLD" id="SFLDG01018">
    <property type="entry name" value="Squalene/Phytoene_Synthase_Lik"/>
    <property type="match status" value="1"/>
</dbReference>
<organism evidence="1 2">
    <name type="scientific">Noviherbaspirillum suwonense</name>
    <dbReference type="NCBI Taxonomy" id="1224511"/>
    <lineage>
        <taxon>Bacteria</taxon>
        <taxon>Pseudomonadati</taxon>
        <taxon>Pseudomonadota</taxon>
        <taxon>Betaproteobacteria</taxon>
        <taxon>Burkholderiales</taxon>
        <taxon>Oxalobacteraceae</taxon>
        <taxon>Noviherbaspirillum</taxon>
    </lineage>
</organism>
<accession>A0ABY1PYX4</accession>
<dbReference type="InterPro" id="IPR002060">
    <property type="entry name" value="Squ/phyt_synthse"/>
</dbReference>
<dbReference type="RefSeq" id="WP_283441158.1">
    <property type="nucleotide sequence ID" value="NZ_FXUL01000002.1"/>
</dbReference>
<keyword evidence="2" id="KW-1185">Reference proteome</keyword>
<dbReference type="Proteomes" id="UP001158049">
    <property type="component" value="Unassembled WGS sequence"/>
</dbReference>
<dbReference type="InterPro" id="IPR033904">
    <property type="entry name" value="Trans_IPPS_HH"/>
</dbReference>
<dbReference type="NCBIfam" id="TIGR03464">
    <property type="entry name" value="HpnC"/>
    <property type="match status" value="1"/>
</dbReference>
<protein>
    <submittedName>
        <fullName evidence="1">Squalene synthase HpnC</fullName>
    </submittedName>
</protein>
<dbReference type="Pfam" id="PF00494">
    <property type="entry name" value="SQS_PSY"/>
    <property type="match status" value="1"/>
</dbReference>
<name>A0ABY1PYX4_9BURK</name>
<evidence type="ECO:0000313" key="1">
    <source>
        <dbReference type="EMBL" id="SMP49969.1"/>
    </source>
</evidence>
<dbReference type="CDD" id="cd00683">
    <property type="entry name" value="Trans_IPPS_HH"/>
    <property type="match status" value="1"/>
</dbReference>
<dbReference type="PANTHER" id="PTHR31480">
    <property type="entry name" value="BIFUNCTIONAL LYCOPENE CYCLASE/PHYTOENE SYNTHASE"/>
    <property type="match status" value="1"/>
</dbReference>